<dbReference type="Gene3D" id="2.30.40.10">
    <property type="entry name" value="Urease, subunit C, domain 1"/>
    <property type="match status" value="1"/>
</dbReference>
<dbReference type="GO" id="GO:0016810">
    <property type="term" value="F:hydrolase activity, acting on carbon-nitrogen (but not peptide) bonds"/>
    <property type="evidence" value="ECO:0007669"/>
    <property type="project" value="InterPro"/>
</dbReference>
<accession>A0A1G7B359</accession>
<reference evidence="2" key="1">
    <citation type="submission" date="2016-10" db="EMBL/GenBank/DDBJ databases">
        <authorList>
            <person name="Varghese N."/>
            <person name="Submissions S."/>
        </authorList>
    </citation>
    <scope>NUCLEOTIDE SEQUENCE [LARGE SCALE GENOMIC DNA]</scope>
    <source>
        <strain evidence="2">DSM 25811 / CCM 8410 / LMG 26954 / E90</strain>
    </source>
</reference>
<dbReference type="EMBL" id="FMZO01000027">
    <property type="protein sequence ID" value="SDE21529.1"/>
    <property type="molecule type" value="Genomic_DNA"/>
</dbReference>
<dbReference type="SUPFAM" id="SSF51338">
    <property type="entry name" value="Composite domain of metallo-dependent hydrolases"/>
    <property type="match status" value="1"/>
</dbReference>
<name>A0A1G7B359_NIADE</name>
<feature type="non-terminal residue" evidence="1">
    <location>
        <position position="1"/>
    </location>
</feature>
<evidence type="ECO:0000313" key="2">
    <source>
        <dbReference type="Proteomes" id="UP000198757"/>
    </source>
</evidence>
<protein>
    <submittedName>
        <fullName evidence="1">D-aminoacylase, C-terminal region</fullName>
    </submittedName>
</protein>
<proteinExistence type="predicted"/>
<dbReference type="AlphaFoldDB" id="A0A1G7B359"/>
<dbReference type="Proteomes" id="UP000198757">
    <property type="component" value="Unassembled WGS sequence"/>
</dbReference>
<gene>
    <name evidence="1" type="ORF">SAMN04487894_1271</name>
</gene>
<keyword evidence="2" id="KW-1185">Reference proteome</keyword>
<evidence type="ECO:0000313" key="1">
    <source>
        <dbReference type="EMBL" id="SDE21529.1"/>
    </source>
</evidence>
<dbReference type="InterPro" id="IPR011059">
    <property type="entry name" value="Metal-dep_hydrolase_composite"/>
</dbReference>
<organism evidence="1 2">
    <name type="scientific">Niabella drilacis (strain DSM 25811 / CCM 8410 / CCUG 62505 / LMG 26954 / E90)</name>
    <dbReference type="NCBI Taxonomy" id="1285928"/>
    <lineage>
        <taxon>Bacteria</taxon>
        <taxon>Pseudomonadati</taxon>
        <taxon>Bacteroidota</taxon>
        <taxon>Chitinophagia</taxon>
        <taxon>Chitinophagales</taxon>
        <taxon>Chitinophagaceae</taxon>
        <taxon>Niabella</taxon>
    </lineage>
</organism>
<sequence length="60" mass="6591">EGMAADIVIFDPEKVQDLATFEKPHAYSTGFAYVLVNGKVTVDRGRHTGERNGKTLRNGL</sequence>